<dbReference type="Pfam" id="PF01575">
    <property type="entry name" value="MaoC_dehydratas"/>
    <property type="match status" value="1"/>
</dbReference>
<gene>
    <name evidence="3" type="ORF">EXU48_22155</name>
</gene>
<dbReference type="SUPFAM" id="SSF54637">
    <property type="entry name" value="Thioesterase/thiol ester dehydrase-isomerase"/>
    <property type="match status" value="2"/>
</dbReference>
<keyword evidence="4" id="KW-1185">Reference proteome</keyword>
<dbReference type="Proteomes" id="UP000504882">
    <property type="component" value="Unassembled WGS sequence"/>
</dbReference>
<evidence type="ECO:0000259" key="2">
    <source>
        <dbReference type="Pfam" id="PF01575"/>
    </source>
</evidence>
<comment type="caution">
    <text evidence="3">The sequence shown here is derived from an EMBL/GenBank/DDBJ whole genome shotgun (WGS) entry which is preliminary data.</text>
</comment>
<dbReference type="InterPro" id="IPR003965">
    <property type="entry name" value="Fatty_acid_synthase"/>
</dbReference>
<evidence type="ECO:0000313" key="4">
    <source>
        <dbReference type="Proteomes" id="UP000504882"/>
    </source>
</evidence>
<sequence>MVRRPGPLAARLPEVAYRVDNVRVDQAQLAAYQHLLGEAGTDTLPAGYVHVIGFPVAVAVMAREDFPLPLMGMVHVANRVEQRHPVHAQDVLTVRAWAQNLRAHRSGTQVDLVTEVGQADGLDVLWRGVSTYLAKGKPMKGLALVESAEGSKPTGAGGRDPDAPLPPITANWRLGASTGRRYADVSGDRNPIHLSGLSAKLFGFPKAIAHGMYTASRALATVGPARGDAFVWDVEFAKPVLLPGQVALNLTPTEGGTNYLGWDPRSGRVHFSGSVHPLP</sequence>
<evidence type="ECO:0000256" key="1">
    <source>
        <dbReference type="ARBA" id="ARBA00005254"/>
    </source>
</evidence>
<comment type="similarity">
    <text evidence="1">Belongs to the enoyl-CoA hydratase/isomerase family.</text>
</comment>
<dbReference type="EMBL" id="SMNA01000015">
    <property type="protein sequence ID" value="TDE88859.1"/>
    <property type="molecule type" value="Genomic_DNA"/>
</dbReference>
<dbReference type="PANTHER" id="PTHR43841">
    <property type="entry name" value="3-HYDROXYACYL-THIOESTER DEHYDRATASE HTDX-RELATED"/>
    <property type="match status" value="1"/>
</dbReference>
<proteinExistence type="inferred from homology"/>
<protein>
    <recommendedName>
        <fullName evidence="2">MaoC-like domain-containing protein</fullName>
    </recommendedName>
</protein>
<organism evidence="3 4">
    <name type="scientific">Occultella glacieicola</name>
    <dbReference type="NCBI Taxonomy" id="2518684"/>
    <lineage>
        <taxon>Bacteria</taxon>
        <taxon>Bacillati</taxon>
        <taxon>Actinomycetota</taxon>
        <taxon>Actinomycetes</taxon>
        <taxon>Micrococcales</taxon>
        <taxon>Ruaniaceae</taxon>
        <taxon>Occultella</taxon>
    </lineage>
</organism>
<dbReference type="InterPro" id="IPR002539">
    <property type="entry name" value="MaoC-like_dom"/>
</dbReference>
<name>A0ABY2DYE9_9MICO</name>
<reference evidence="3 4" key="1">
    <citation type="submission" date="2019-03" db="EMBL/GenBank/DDBJ databases">
        <title>Genomic features of bacteria from cold environments.</title>
        <authorList>
            <person name="Shen L."/>
        </authorList>
    </citation>
    <scope>NUCLEOTIDE SEQUENCE [LARGE SCALE GENOMIC DNA]</scope>
    <source>
        <strain evidence="4">T3246-1</strain>
    </source>
</reference>
<dbReference type="InterPro" id="IPR029069">
    <property type="entry name" value="HotDog_dom_sf"/>
</dbReference>
<feature type="domain" description="MaoC-like" evidence="2">
    <location>
        <begin position="178"/>
        <end position="249"/>
    </location>
</feature>
<dbReference type="PANTHER" id="PTHR43841:SF1">
    <property type="entry name" value="3-HYDROXYACYL-THIOESTER DEHYDRATASE X"/>
    <property type="match status" value="1"/>
</dbReference>
<dbReference type="Gene3D" id="3.10.129.10">
    <property type="entry name" value="Hotdog Thioesterase"/>
    <property type="match status" value="1"/>
</dbReference>
<accession>A0ABY2DYE9</accession>
<dbReference type="PRINTS" id="PR01483">
    <property type="entry name" value="FASYNTHASE"/>
</dbReference>
<evidence type="ECO:0000313" key="3">
    <source>
        <dbReference type="EMBL" id="TDE88859.1"/>
    </source>
</evidence>